<feature type="transmembrane region" description="Helical" evidence="5">
    <location>
        <begin position="209"/>
        <end position="240"/>
    </location>
</feature>
<protein>
    <recommendedName>
        <fullName evidence="6">O-antigen ligase-related domain-containing protein</fullName>
    </recommendedName>
</protein>
<dbReference type="Pfam" id="PF04932">
    <property type="entry name" value="Wzy_C"/>
    <property type="match status" value="1"/>
</dbReference>
<comment type="caution">
    <text evidence="7">The sequence shown here is derived from an EMBL/GenBank/DDBJ whole genome shotgun (WGS) entry which is preliminary data.</text>
</comment>
<evidence type="ECO:0000256" key="5">
    <source>
        <dbReference type="SAM" id="Phobius"/>
    </source>
</evidence>
<name>A0A921NS81_9GAMM</name>
<evidence type="ECO:0000313" key="8">
    <source>
        <dbReference type="Proteomes" id="UP000717981"/>
    </source>
</evidence>
<evidence type="ECO:0000256" key="2">
    <source>
        <dbReference type="ARBA" id="ARBA00022692"/>
    </source>
</evidence>
<evidence type="ECO:0000256" key="1">
    <source>
        <dbReference type="ARBA" id="ARBA00004141"/>
    </source>
</evidence>
<dbReference type="EMBL" id="PDWK01000050">
    <property type="protein sequence ID" value="KAF1688425.1"/>
    <property type="molecule type" value="Genomic_DNA"/>
</dbReference>
<feature type="transmembrane region" description="Helical" evidence="5">
    <location>
        <begin position="413"/>
        <end position="433"/>
    </location>
</feature>
<dbReference type="Proteomes" id="UP000717981">
    <property type="component" value="Unassembled WGS sequence"/>
</dbReference>
<dbReference type="PANTHER" id="PTHR37422">
    <property type="entry name" value="TEICHURONIC ACID BIOSYNTHESIS PROTEIN TUAE"/>
    <property type="match status" value="1"/>
</dbReference>
<feature type="transmembrane region" description="Helical" evidence="5">
    <location>
        <begin position="98"/>
        <end position="117"/>
    </location>
</feature>
<dbReference type="GO" id="GO:0016020">
    <property type="term" value="C:membrane"/>
    <property type="evidence" value="ECO:0007669"/>
    <property type="project" value="UniProtKB-SubCell"/>
</dbReference>
<feature type="domain" description="O-antigen ligase-related" evidence="6">
    <location>
        <begin position="216"/>
        <end position="365"/>
    </location>
</feature>
<comment type="subcellular location">
    <subcellularLocation>
        <location evidence="1">Membrane</location>
        <topology evidence="1">Multi-pass membrane protein</topology>
    </subcellularLocation>
</comment>
<reference evidence="7" key="1">
    <citation type="submission" date="2017-10" db="EMBL/GenBank/DDBJ databases">
        <title>Whole genome sequencing of members of genus Pseudoxanthomonas.</title>
        <authorList>
            <person name="Kumar S."/>
            <person name="Bansal K."/>
            <person name="Kaur A."/>
            <person name="Patil P."/>
            <person name="Sharma S."/>
            <person name="Patil P.B."/>
        </authorList>
    </citation>
    <scope>NUCLEOTIDE SEQUENCE</scope>
    <source>
        <strain evidence="7">DSM 22914</strain>
    </source>
</reference>
<dbReference type="RefSeq" id="WP_162124893.1">
    <property type="nucleotide sequence ID" value="NZ_PDWK01000050.1"/>
</dbReference>
<dbReference type="OrthoDB" id="8554812at2"/>
<evidence type="ECO:0000256" key="3">
    <source>
        <dbReference type="ARBA" id="ARBA00022989"/>
    </source>
</evidence>
<evidence type="ECO:0000313" key="7">
    <source>
        <dbReference type="EMBL" id="KAF1688425.1"/>
    </source>
</evidence>
<keyword evidence="8" id="KW-1185">Reference proteome</keyword>
<dbReference type="AlphaFoldDB" id="A0A921NS81"/>
<dbReference type="PANTHER" id="PTHR37422:SF21">
    <property type="entry name" value="EXOQ-LIKE PROTEIN"/>
    <property type="match status" value="1"/>
</dbReference>
<feature type="transmembrane region" description="Helical" evidence="5">
    <location>
        <begin position="124"/>
        <end position="145"/>
    </location>
</feature>
<keyword evidence="2 5" id="KW-0812">Transmembrane</keyword>
<keyword evidence="4 5" id="KW-0472">Membrane</keyword>
<dbReference type="InterPro" id="IPR007016">
    <property type="entry name" value="O-antigen_ligase-rel_domated"/>
</dbReference>
<accession>A0A921NS81</accession>
<gene>
    <name evidence="7" type="ORF">CR938_10105</name>
</gene>
<sequence>MPNWPADGAPPPRGWAWTRGWVLACVALWPLPGPAEAVLALGALAVAAQWLATAARGGVLPLDRCAAWLVAVLFAGYWLPELLSLPDALDRPRALKEVLADLRYLPFLAGVAIAVRGPAGRRQVGLGLAGVAALWTLDALAQVLAGASPLFAALDAARQALAGGPLCPAQAALAAGRVNGVFGACNPKLGQALAVLAPFLLAAAARRGAAAWCGTALVAGAVVALAGARAAWVMYALVLLGSGWHALGARRLLAFAAAALLGLACLYLAAPPLRERVAQTTLALQGGGLDAALAGRVRIWQGAACMAAAHPLNGVGVRGFRVAWPACDPAPEQAPAWGGGGAYHAHQLLLEVLSETGALGLLLWLGAAWAAWRAWCGAGADVRRQARPAALALGVAVFPLNTHLAAYSSFWGGVLLLLAGLYAGALHGGGGAAQRGRS</sequence>
<feature type="transmembrane region" description="Helical" evidence="5">
    <location>
        <begin position="388"/>
        <end position="407"/>
    </location>
</feature>
<keyword evidence="3 5" id="KW-1133">Transmembrane helix</keyword>
<evidence type="ECO:0000259" key="6">
    <source>
        <dbReference type="Pfam" id="PF04932"/>
    </source>
</evidence>
<organism evidence="7 8">
    <name type="scientific">Pseudoxanthomonas taiwanensis</name>
    <dbReference type="NCBI Taxonomy" id="176598"/>
    <lineage>
        <taxon>Bacteria</taxon>
        <taxon>Pseudomonadati</taxon>
        <taxon>Pseudomonadota</taxon>
        <taxon>Gammaproteobacteria</taxon>
        <taxon>Lysobacterales</taxon>
        <taxon>Lysobacteraceae</taxon>
        <taxon>Pseudoxanthomonas</taxon>
    </lineage>
</organism>
<evidence type="ECO:0000256" key="4">
    <source>
        <dbReference type="ARBA" id="ARBA00023136"/>
    </source>
</evidence>
<dbReference type="InterPro" id="IPR051533">
    <property type="entry name" value="WaaL-like"/>
</dbReference>
<feature type="transmembrane region" description="Helical" evidence="5">
    <location>
        <begin position="59"/>
        <end position="78"/>
    </location>
</feature>
<feature type="transmembrane region" description="Helical" evidence="5">
    <location>
        <begin position="252"/>
        <end position="270"/>
    </location>
</feature>
<proteinExistence type="predicted"/>